<keyword evidence="1" id="KW-0009">Actin-binding</keyword>
<name>A0A8C4Q8B8_EPTBU</name>
<dbReference type="GO" id="GO:0007015">
    <property type="term" value="P:actin filament organization"/>
    <property type="evidence" value="ECO:0007669"/>
    <property type="project" value="TreeGrafter"/>
</dbReference>
<dbReference type="AlphaFoldDB" id="A0A8C4Q8B8"/>
<dbReference type="Pfam" id="PF08688">
    <property type="entry name" value="ASD1"/>
    <property type="match status" value="2"/>
</dbReference>
<dbReference type="GO" id="GO:0051015">
    <property type="term" value="F:actin filament binding"/>
    <property type="evidence" value="ECO:0007669"/>
    <property type="project" value="InterPro"/>
</dbReference>
<feature type="compositionally biased region" description="Low complexity" evidence="2">
    <location>
        <begin position="420"/>
        <end position="439"/>
    </location>
</feature>
<sequence>MVEFLLRHALSTVGPHIERRADIAKRPHSWHFTKFEDCHSDKEEMRISSVPPSSTWHPTHHSSSSTTNLSETDCTRPAYTCQTDHYSSCASMDSFDQLPMFSVKGDEIPTVSRSSSLPYHQHAKTNMSRDKQDSAYSSFSVSDRSDSAENVVSGGTTFLDAIAAMPVPVSETNPPNLSCGEGHGHCTFMPVDERQVHCSCEPSASHYENVCCSFKGHLNSQESLRSNDCIGGTGKVETQGGKSVSSDLQNRFDSLARDGCHKSGRRSIDYCHLSGSEMYERKSEDYNTWAWTKPSLSSAVSVDCLTSSCELLKPPPPPVRSVSFVATRNHDRSPSWSGPEDTIALPQLPLRGTSSCNLVTHATQPAFELLNPIPWNARRNSAMQPPHCSFSRSSSQSHHRSASVQGWQCLAPSSFSHHSRSPSLIHSSGSRQDSSFGSSEHVVRVSDSQFKSEQEGVWEHKAPEKATSMLELSSHCGKCGELSHTCSHLAHTGPQLPGESMDEKHCQNYLSENENREGLLLTAKKRCTISSSSNSSFKGSFDKSDFSRQSEKSKFVHTPWKESHPQGKTEENPCRFKSKPVHTKQPANHALEPDCHDDASGRALNVPSKLINAENTPMLHQLTQNGAFFHENDIHGGGEGRGIRRSDRFATTLRNEIQLKRAQLQRSRSSGQLLPEEDEEEKDGTVESNVHGDMNDSWKLHLSDVLNSEAAFGEAYKENVKEAQTKVLRATSFCRKDLEIRLPVSNHSQLIESRAALASPFDRGCGVPPLHVPRIGGRKRLAEAQKKLSYSEPEKIDQVGLFSVTNILPNLNEKEDIGCTVRDTETLTNSSEEDGCITAVERRSVADRCRFFEKETNKVGQRHQSLSHNQQQHSFLPITQSTDTILQKGPLQETYTFEIGAVSQKPVPENQHGIGSKHSNLSSAMMAESPLGVSEPSKKVLNIPGGFHDCNVKNDEGIVKNVHHSSNTSKNLQNTQMIEPNLEQRKSAWLFGRRHSMDDALEQGNCCQHVHSKSTPLPGIQNENQSRFTSARATTCQEGELSAEWDLSRCVCNRSDCKCLNFPGIVKKQ</sequence>
<dbReference type="InterPro" id="IPR027685">
    <property type="entry name" value="Shroom_fam"/>
</dbReference>
<accession>A0A8C4Q8B8</accession>
<keyword evidence="5" id="KW-1185">Reference proteome</keyword>
<evidence type="ECO:0000313" key="4">
    <source>
        <dbReference type="Ensembl" id="ENSEBUP00000011240.1"/>
    </source>
</evidence>
<protein>
    <recommendedName>
        <fullName evidence="3">ASD1 domain-containing protein</fullName>
    </recommendedName>
</protein>
<feature type="compositionally biased region" description="Basic and acidic residues" evidence="2">
    <location>
        <begin position="591"/>
        <end position="600"/>
    </location>
</feature>
<dbReference type="GO" id="GO:0016324">
    <property type="term" value="C:apical plasma membrane"/>
    <property type="evidence" value="ECO:0007669"/>
    <property type="project" value="TreeGrafter"/>
</dbReference>
<feature type="region of interest" description="Disordered" evidence="2">
    <location>
        <begin position="530"/>
        <end position="600"/>
    </location>
</feature>
<feature type="compositionally biased region" description="Low complexity" evidence="2">
    <location>
        <begin position="48"/>
        <end position="67"/>
    </location>
</feature>
<evidence type="ECO:0000313" key="5">
    <source>
        <dbReference type="Proteomes" id="UP000694388"/>
    </source>
</evidence>
<feature type="region of interest" description="Disordered" evidence="2">
    <location>
        <begin position="111"/>
        <end position="151"/>
    </location>
</feature>
<evidence type="ECO:0000256" key="2">
    <source>
        <dbReference type="SAM" id="MobiDB-lite"/>
    </source>
</evidence>
<feature type="compositionally biased region" description="Basic and acidic residues" evidence="2">
    <location>
        <begin position="540"/>
        <end position="574"/>
    </location>
</feature>
<evidence type="ECO:0000259" key="3">
    <source>
        <dbReference type="PROSITE" id="PS51306"/>
    </source>
</evidence>
<dbReference type="InterPro" id="IPR014800">
    <property type="entry name" value="ASD1_dom"/>
</dbReference>
<dbReference type="GO" id="GO:0030864">
    <property type="term" value="C:cortical actin cytoskeleton"/>
    <property type="evidence" value="ECO:0007669"/>
    <property type="project" value="TreeGrafter"/>
</dbReference>
<feature type="compositionally biased region" description="Low complexity" evidence="2">
    <location>
        <begin position="530"/>
        <end position="539"/>
    </location>
</feature>
<dbReference type="Proteomes" id="UP000694388">
    <property type="component" value="Unplaced"/>
</dbReference>
<dbReference type="PANTHER" id="PTHR15012">
    <property type="entry name" value="APICAL PROTEIN/SHROOM-RELATED"/>
    <property type="match status" value="1"/>
</dbReference>
<feature type="region of interest" description="Disordered" evidence="2">
    <location>
        <begin position="662"/>
        <end position="693"/>
    </location>
</feature>
<proteinExistence type="predicted"/>
<dbReference type="PANTHER" id="PTHR15012:SF32">
    <property type="entry name" value="PROTEIN SHROOM"/>
    <property type="match status" value="1"/>
</dbReference>
<evidence type="ECO:0000256" key="1">
    <source>
        <dbReference type="PROSITE-ProRule" id="PRU00637"/>
    </source>
</evidence>
<feature type="domain" description="ASD1" evidence="3">
    <location>
        <begin position="720"/>
        <end position="800"/>
    </location>
</feature>
<dbReference type="Ensembl" id="ENSEBUT00000011807.1">
    <property type="protein sequence ID" value="ENSEBUP00000011240.1"/>
    <property type="gene ID" value="ENSEBUG00000007221.1"/>
</dbReference>
<dbReference type="GO" id="GO:0005912">
    <property type="term" value="C:adherens junction"/>
    <property type="evidence" value="ECO:0007669"/>
    <property type="project" value="TreeGrafter"/>
</dbReference>
<reference evidence="4" key="1">
    <citation type="submission" date="2025-08" db="UniProtKB">
        <authorList>
            <consortium name="Ensembl"/>
        </authorList>
    </citation>
    <scope>IDENTIFICATION</scope>
</reference>
<dbReference type="PROSITE" id="PS51306">
    <property type="entry name" value="ASD1"/>
    <property type="match status" value="1"/>
</dbReference>
<feature type="region of interest" description="Disordered" evidence="2">
    <location>
        <begin position="43"/>
        <end position="73"/>
    </location>
</feature>
<organism evidence="4 5">
    <name type="scientific">Eptatretus burgeri</name>
    <name type="common">Inshore hagfish</name>
    <dbReference type="NCBI Taxonomy" id="7764"/>
    <lineage>
        <taxon>Eukaryota</taxon>
        <taxon>Metazoa</taxon>
        <taxon>Chordata</taxon>
        <taxon>Craniata</taxon>
        <taxon>Vertebrata</taxon>
        <taxon>Cyclostomata</taxon>
        <taxon>Myxini</taxon>
        <taxon>Myxiniformes</taxon>
        <taxon>Myxinidae</taxon>
        <taxon>Eptatretinae</taxon>
        <taxon>Eptatretus</taxon>
    </lineage>
</organism>
<dbReference type="GO" id="GO:0043296">
    <property type="term" value="C:apical junction complex"/>
    <property type="evidence" value="ECO:0007669"/>
    <property type="project" value="TreeGrafter"/>
</dbReference>
<reference evidence="4" key="2">
    <citation type="submission" date="2025-09" db="UniProtKB">
        <authorList>
            <consortium name="Ensembl"/>
        </authorList>
    </citation>
    <scope>IDENTIFICATION</scope>
</reference>
<dbReference type="GeneTree" id="ENSGT00940000155212"/>
<feature type="region of interest" description="Disordered" evidence="2">
    <location>
        <begin position="420"/>
        <end position="448"/>
    </location>
</feature>